<reference evidence="3" key="1">
    <citation type="journal article" date="2019" name="Int. J. Syst. Evol. Microbiol.">
        <title>The Global Catalogue of Microorganisms (GCM) 10K type strain sequencing project: providing services to taxonomists for standard genome sequencing and annotation.</title>
        <authorList>
            <consortium name="The Broad Institute Genomics Platform"/>
            <consortium name="The Broad Institute Genome Sequencing Center for Infectious Disease"/>
            <person name="Wu L."/>
            <person name="Ma J."/>
        </authorList>
    </citation>
    <scope>NUCLEOTIDE SEQUENCE [LARGE SCALE GENOMIC DNA]</scope>
    <source>
        <strain evidence="3">JCM 31486</strain>
    </source>
</reference>
<evidence type="ECO:0000313" key="3">
    <source>
        <dbReference type="Proteomes" id="UP001597045"/>
    </source>
</evidence>
<dbReference type="Proteomes" id="UP001597045">
    <property type="component" value="Unassembled WGS sequence"/>
</dbReference>
<proteinExistence type="predicted"/>
<keyword evidence="1" id="KW-0472">Membrane</keyword>
<evidence type="ECO:0000313" key="2">
    <source>
        <dbReference type="EMBL" id="MFD1048549.1"/>
    </source>
</evidence>
<sequence length="41" mass="4431">MTPRTRVLLYATALVMVFVLSWALGSLTSPEPPPAPGHSHE</sequence>
<name>A0ABW3MHA1_9PSEU</name>
<keyword evidence="1" id="KW-0812">Transmembrane</keyword>
<dbReference type="EMBL" id="JBHTIS010001660">
    <property type="protein sequence ID" value="MFD1048549.1"/>
    <property type="molecule type" value="Genomic_DNA"/>
</dbReference>
<feature type="transmembrane region" description="Helical" evidence="1">
    <location>
        <begin position="7"/>
        <end position="24"/>
    </location>
</feature>
<keyword evidence="1" id="KW-1133">Transmembrane helix</keyword>
<comment type="caution">
    <text evidence="2">The sequence shown here is derived from an EMBL/GenBank/DDBJ whole genome shotgun (WGS) entry which is preliminary data.</text>
</comment>
<keyword evidence="3" id="KW-1185">Reference proteome</keyword>
<gene>
    <name evidence="2" type="ORF">ACFQ1S_24960</name>
</gene>
<protein>
    <submittedName>
        <fullName evidence="2">Uncharacterized protein</fullName>
    </submittedName>
</protein>
<organism evidence="2 3">
    <name type="scientific">Kibdelosporangium lantanae</name>
    <dbReference type="NCBI Taxonomy" id="1497396"/>
    <lineage>
        <taxon>Bacteria</taxon>
        <taxon>Bacillati</taxon>
        <taxon>Actinomycetota</taxon>
        <taxon>Actinomycetes</taxon>
        <taxon>Pseudonocardiales</taxon>
        <taxon>Pseudonocardiaceae</taxon>
        <taxon>Kibdelosporangium</taxon>
    </lineage>
</organism>
<accession>A0ABW3MHA1</accession>
<evidence type="ECO:0000256" key="1">
    <source>
        <dbReference type="SAM" id="Phobius"/>
    </source>
</evidence>